<reference evidence="5" key="1">
    <citation type="journal article" date="2023" name="Commun. Biol.">
        <title>Genome analysis of Parmales, the sister group of diatoms, reveals the evolutionary specialization of diatoms from phago-mixotrophs to photoautotrophs.</title>
        <authorList>
            <person name="Ban H."/>
            <person name="Sato S."/>
            <person name="Yoshikawa S."/>
            <person name="Yamada K."/>
            <person name="Nakamura Y."/>
            <person name="Ichinomiya M."/>
            <person name="Sato N."/>
            <person name="Blanc-Mathieu R."/>
            <person name="Endo H."/>
            <person name="Kuwata A."/>
            <person name="Ogata H."/>
        </authorList>
    </citation>
    <scope>NUCLEOTIDE SEQUENCE [LARGE SCALE GENOMIC DNA]</scope>
    <source>
        <strain evidence="5">NIES 3701</strain>
    </source>
</reference>
<feature type="transmembrane region" description="Helical" evidence="2">
    <location>
        <begin position="430"/>
        <end position="450"/>
    </location>
</feature>
<dbReference type="SUPFAM" id="SSF52087">
    <property type="entry name" value="CRAL/TRIO domain"/>
    <property type="match status" value="1"/>
</dbReference>
<keyword evidence="2" id="KW-0812">Transmembrane</keyword>
<keyword evidence="2" id="KW-0472">Membrane</keyword>
<dbReference type="InterPro" id="IPR036273">
    <property type="entry name" value="CRAL/TRIO_N_dom_sf"/>
</dbReference>
<dbReference type="InterPro" id="IPR051026">
    <property type="entry name" value="PI/PC_transfer"/>
</dbReference>
<gene>
    <name evidence="4" type="ORF">TrST_g12492</name>
</gene>
<dbReference type="CDD" id="cd00170">
    <property type="entry name" value="SEC14"/>
    <property type="match status" value="1"/>
</dbReference>
<proteinExistence type="predicted"/>
<evidence type="ECO:0000313" key="4">
    <source>
        <dbReference type="EMBL" id="GMH82485.1"/>
    </source>
</evidence>
<dbReference type="SUPFAM" id="SSF46938">
    <property type="entry name" value="CRAL/TRIO N-terminal domain"/>
    <property type="match status" value="1"/>
</dbReference>
<feature type="region of interest" description="Disordered" evidence="1">
    <location>
        <begin position="229"/>
        <end position="262"/>
    </location>
</feature>
<keyword evidence="5" id="KW-1185">Reference proteome</keyword>
<protein>
    <recommendedName>
        <fullName evidence="3">CRAL-TRIO domain-containing protein</fullName>
    </recommendedName>
</protein>
<feature type="compositionally biased region" description="Polar residues" evidence="1">
    <location>
        <begin position="1"/>
        <end position="26"/>
    </location>
</feature>
<dbReference type="Pfam" id="PF00650">
    <property type="entry name" value="CRAL_TRIO"/>
    <property type="match status" value="1"/>
</dbReference>
<dbReference type="AlphaFoldDB" id="A0A9W7B6R3"/>
<dbReference type="Gene3D" id="3.40.525.10">
    <property type="entry name" value="CRAL-TRIO lipid binding domain"/>
    <property type="match status" value="1"/>
</dbReference>
<feature type="region of interest" description="Disordered" evidence="1">
    <location>
        <begin position="1"/>
        <end position="60"/>
    </location>
</feature>
<organism evidence="4 5">
    <name type="scientific">Triparma strigata</name>
    <dbReference type="NCBI Taxonomy" id="1606541"/>
    <lineage>
        <taxon>Eukaryota</taxon>
        <taxon>Sar</taxon>
        <taxon>Stramenopiles</taxon>
        <taxon>Ochrophyta</taxon>
        <taxon>Bolidophyceae</taxon>
        <taxon>Parmales</taxon>
        <taxon>Triparmaceae</taxon>
        <taxon>Triparma</taxon>
    </lineage>
</organism>
<name>A0A9W7B6R3_9STRA</name>
<evidence type="ECO:0000256" key="1">
    <source>
        <dbReference type="SAM" id="MobiDB-lite"/>
    </source>
</evidence>
<dbReference type="Proteomes" id="UP001165085">
    <property type="component" value="Unassembled WGS sequence"/>
</dbReference>
<dbReference type="PANTHER" id="PTHR45657">
    <property type="entry name" value="CRAL-TRIO DOMAIN-CONTAINING PROTEIN YKL091C-RELATED"/>
    <property type="match status" value="1"/>
</dbReference>
<dbReference type="InterPro" id="IPR036865">
    <property type="entry name" value="CRAL-TRIO_dom_sf"/>
</dbReference>
<accession>A0A9W7B6R3</accession>
<keyword evidence="2" id="KW-1133">Transmembrane helix</keyword>
<dbReference type="SMART" id="SM00516">
    <property type="entry name" value="SEC14"/>
    <property type="match status" value="1"/>
</dbReference>
<dbReference type="InterPro" id="IPR001251">
    <property type="entry name" value="CRAL-TRIO_dom"/>
</dbReference>
<comment type="caution">
    <text evidence="4">The sequence shown here is derived from an EMBL/GenBank/DDBJ whole genome shotgun (WGS) entry which is preliminary data.</text>
</comment>
<feature type="transmembrane region" description="Helical" evidence="2">
    <location>
        <begin position="515"/>
        <end position="539"/>
    </location>
</feature>
<evidence type="ECO:0000313" key="5">
    <source>
        <dbReference type="Proteomes" id="UP001165085"/>
    </source>
</evidence>
<evidence type="ECO:0000259" key="3">
    <source>
        <dbReference type="PROSITE" id="PS50191"/>
    </source>
</evidence>
<dbReference type="EMBL" id="BRXY01000268">
    <property type="protein sequence ID" value="GMH82485.1"/>
    <property type="molecule type" value="Genomic_DNA"/>
</dbReference>
<dbReference type="OrthoDB" id="1434354at2759"/>
<sequence>MPQVSTPDNSGGMSAPSTPKFSQSLRRLSVHSHQHPMSARAASPVVPGSPANRSLSNSPLPPVASHAWSGLVDTNPLSNSIQSSELQDDSIVRYGDKIRLFSRSHYLRDESNMEGGYAGYYFRSRKGAKGEEGLIMTGKETQLAILSPAGPEKENLYHESHFNILDPNGIKQDGDVVRYGEEFVLADDNGMSWNHTSGGITNYLGFKRIGQTGELCMSFKQTEGISSHVGEASTPTKMGGASPKKSSSPPRHSVRKQINSGSPPVRFYKDKVELIVTRSSRVNKKIGNPISNFKRGTSRVLGGYLTCEKVGFPLTFAIHRAPPTILTVTTFTYTNEMSMHSFHNTQWGEELELSVPLDMKLVLTQPVISITLSNGQYIMLSQEEVLKKAGESFWVDLIGEGEPGRLLVQFDCFGGNEMAKKNISKSNWKVVASLWSATAFIIVLFSFIMVSKKSKFVYLNPEYSEFDSSRAVTVWDFTHSLITGESQQVPQISTFCSSGEIDCSVQKYLWSSESLALSAMVGGLCSGLFCLGCFFWLFGKRVFLLEFGRAKKRQDAPFVAVLLGWEVGLAKDAGKKRKKTSYLDKYGAIDPATGLPPMPERFLIAEFGDKDKAIERWRATLKWRAENNADDVLSVPHPKFDAIQQYYPQSFYCRDRNGNMVYIERPGGVNLSRIKKNGISVKKLVWHYMYCMEFLWQKFSPLETDRLTTILDLKGVSIMMVVGDVTKFIKATISMTTTHYPARGHKLFIINSPTWFNTVWTWIKPMLNSAIEEKLKITTSGEKQNMELAKVIDEENLPVDYGGKNTAEYMKSKYDLELRAHVKAILEKEGMEMEPFV</sequence>
<dbReference type="PANTHER" id="PTHR45657:SF1">
    <property type="entry name" value="CRAL-TRIO DOMAIN-CONTAINING PROTEIN YKL091C-RELATED"/>
    <property type="match status" value="1"/>
</dbReference>
<evidence type="ECO:0000256" key="2">
    <source>
        <dbReference type="SAM" id="Phobius"/>
    </source>
</evidence>
<feature type="domain" description="CRAL-TRIO" evidence="3">
    <location>
        <begin position="639"/>
        <end position="809"/>
    </location>
</feature>
<dbReference type="PROSITE" id="PS50191">
    <property type="entry name" value="CRAL_TRIO"/>
    <property type="match status" value="1"/>
</dbReference>